<dbReference type="OrthoDB" id="9804377at2"/>
<dbReference type="SUPFAM" id="SSF63999">
    <property type="entry name" value="Thiamin pyrophosphokinase, catalytic domain"/>
    <property type="match status" value="1"/>
</dbReference>
<gene>
    <name evidence="7" type="ORF">SAMN04490247_0550</name>
</gene>
<keyword evidence="2" id="KW-0547">Nucleotide-binding</keyword>
<dbReference type="GO" id="GO:0009229">
    <property type="term" value="P:thiamine diphosphate biosynthetic process"/>
    <property type="evidence" value="ECO:0007669"/>
    <property type="project" value="InterPro"/>
</dbReference>
<dbReference type="SMART" id="SM00983">
    <property type="entry name" value="TPK_B1_binding"/>
    <property type="match status" value="1"/>
</dbReference>
<dbReference type="GO" id="GO:0030975">
    <property type="term" value="F:thiamine binding"/>
    <property type="evidence" value="ECO:0007669"/>
    <property type="project" value="InterPro"/>
</dbReference>
<evidence type="ECO:0000259" key="6">
    <source>
        <dbReference type="SMART" id="SM00983"/>
    </source>
</evidence>
<evidence type="ECO:0000313" key="7">
    <source>
        <dbReference type="EMBL" id="SDJ02819.1"/>
    </source>
</evidence>
<protein>
    <recommendedName>
        <fullName evidence="5">Thiamine diphosphokinase</fullName>
        <ecNumber evidence="5">2.7.6.2</ecNumber>
    </recommendedName>
</protein>
<dbReference type="Proteomes" id="UP000199225">
    <property type="component" value="Unassembled WGS sequence"/>
</dbReference>
<organism evidence="7 8">
    <name type="scientific">Salimicrobium halophilum</name>
    <dbReference type="NCBI Taxonomy" id="86666"/>
    <lineage>
        <taxon>Bacteria</taxon>
        <taxon>Bacillati</taxon>
        <taxon>Bacillota</taxon>
        <taxon>Bacilli</taxon>
        <taxon>Bacillales</taxon>
        <taxon>Bacillaceae</taxon>
        <taxon>Salimicrobium</taxon>
    </lineage>
</organism>
<keyword evidence="3 7" id="KW-0418">Kinase</keyword>
<accession>A0A1G8QDE9</accession>
<name>A0A1G8QDE9_9BACI</name>
<dbReference type="AlphaFoldDB" id="A0A1G8QDE9"/>
<dbReference type="InterPro" id="IPR036759">
    <property type="entry name" value="TPK_catalytic_sf"/>
</dbReference>
<dbReference type="GO" id="GO:0004788">
    <property type="term" value="F:thiamine diphosphokinase activity"/>
    <property type="evidence" value="ECO:0007669"/>
    <property type="project" value="UniProtKB-UniRule"/>
</dbReference>
<proteinExistence type="predicted"/>
<dbReference type="InterPro" id="IPR053149">
    <property type="entry name" value="TPK"/>
</dbReference>
<keyword evidence="1" id="KW-0808">Transferase</keyword>
<keyword evidence="8" id="KW-1185">Reference proteome</keyword>
<dbReference type="Gene3D" id="3.40.50.10240">
    <property type="entry name" value="Thiamin pyrophosphokinase, catalytic domain"/>
    <property type="match status" value="1"/>
</dbReference>
<dbReference type="GO" id="GO:0016301">
    <property type="term" value="F:kinase activity"/>
    <property type="evidence" value="ECO:0007669"/>
    <property type="project" value="UniProtKB-KW"/>
</dbReference>
<dbReference type="InterPro" id="IPR006282">
    <property type="entry name" value="Thi_PPkinase"/>
</dbReference>
<keyword evidence="4" id="KW-0067">ATP-binding</keyword>
<dbReference type="Pfam" id="PF04265">
    <property type="entry name" value="TPK_B1_binding"/>
    <property type="match status" value="1"/>
</dbReference>
<evidence type="ECO:0000256" key="4">
    <source>
        <dbReference type="ARBA" id="ARBA00022840"/>
    </source>
</evidence>
<dbReference type="RefSeq" id="WP_093191807.1">
    <property type="nucleotide sequence ID" value="NZ_FNEV01000001.1"/>
</dbReference>
<evidence type="ECO:0000256" key="5">
    <source>
        <dbReference type="NCBIfam" id="TIGR01378"/>
    </source>
</evidence>
<dbReference type="InterPro" id="IPR007371">
    <property type="entry name" value="TPK_catalytic"/>
</dbReference>
<dbReference type="GO" id="GO:0005524">
    <property type="term" value="F:ATP binding"/>
    <property type="evidence" value="ECO:0007669"/>
    <property type="project" value="UniProtKB-KW"/>
</dbReference>
<dbReference type="PANTHER" id="PTHR41299">
    <property type="entry name" value="THIAMINE PYROPHOSPHOKINASE"/>
    <property type="match status" value="1"/>
</dbReference>
<evidence type="ECO:0000313" key="8">
    <source>
        <dbReference type="Proteomes" id="UP000199225"/>
    </source>
</evidence>
<sequence length="217" mass="23819">MKTIAIVGGGPSSYIPELSSDLASLWIGADHGAKVLIEKGMPVDVAVGDFDSVSGDMLALIQAKAQETKVYPQEKNETDLELAVNEAIDRQAERILFFGVTGGRMDHTLANIQLLYPLLQHGVEGRIIDNQNEMELKLAGSHTINYSTSYPYISFIPISLKVEGLTLHNFKYPLEKESVPIGSTLCLSNQLCEDTGTYFFKEGIVLVVRSRDEGDLK</sequence>
<evidence type="ECO:0000256" key="1">
    <source>
        <dbReference type="ARBA" id="ARBA00022679"/>
    </source>
</evidence>
<dbReference type="InterPro" id="IPR036371">
    <property type="entry name" value="TPK_B1-bd_sf"/>
</dbReference>
<reference evidence="8" key="1">
    <citation type="submission" date="2016-10" db="EMBL/GenBank/DDBJ databases">
        <authorList>
            <person name="Varghese N."/>
            <person name="Submissions S."/>
        </authorList>
    </citation>
    <scope>NUCLEOTIDE SEQUENCE [LARGE SCALE GENOMIC DNA]</scope>
    <source>
        <strain evidence="8">DSM 4771</strain>
    </source>
</reference>
<dbReference type="STRING" id="86666.SAMN04490247_0550"/>
<dbReference type="InterPro" id="IPR007373">
    <property type="entry name" value="Thiamin_PyroPKinase_B1-bd"/>
</dbReference>
<dbReference type="GO" id="GO:0006772">
    <property type="term" value="P:thiamine metabolic process"/>
    <property type="evidence" value="ECO:0007669"/>
    <property type="project" value="UniProtKB-UniRule"/>
</dbReference>
<dbReference type="EC" id="2.7.6.2" evidence="5"/>
<feature type="domain" description="Thiamin pyrophosphokinase thiamin-binding" evidence="6">
    <location>
        <begin position="140"/>
        <end position="206"/>
    </location>
</feature>
<evidence type="ECO:0000256" key="2">
    <source>
        <dbReference type="ARBA" id="ARBA00022741"/>
    </source>
</evidence>
<dbReference type="Pfam" id="PF04263">
    <property type="entry name" value="TPK_catalytic"/>
    <property type="match status" value="1"/>
</dbReference>
<dbReference type="EMBL" id="FNEV01000001">
    <property type="protein sequence ID" value="SDJ02819.1"/>
    <property type="molecule type" value="Genomic_DNA"/>
</dbReference>
<dbReference type="PANTHER" id="PTHR41299:SF1">
    <property type="entry name" value="THIAMINE PYROPHOSPHOKINASE"/>
    <property type="match status" value="1"/>
</dbReference>
<dbReference type="SUPFAM" id="SSF63862">
    <property type="entry name" value="Thiamin pyrophosphokinase, substrate-binding domain"/>
    <property type="match status" value="1"/>
</dbReference>
<dbReference type="NCBIfam" id="TIGR01378">
    <property type="entry name" value="thi_PPkinase"/>
    <property type="match status" value="1"/>
</dbReference>
<evidence type="ECO:0000256" key="3">
    <source>
        <dbReference type="ARBA" id="ARBA00022777"/>
    </source>
</evidence>
<dbReference type="CDD" id="cd07995">
    <property type="entry name" value="TPK"/>
    <property type="match status" value="1"/>
</dbReference>